<proteinExistence type="predicted"/>
<evidence type="ECO:0000256" key="1">
    <source>
        <dbReference type="SAM" id="MobiDB-lite"/>
    </source>
</evidence>
<evidence type="ECO:0000313" key="2">
    <source>
        <dbReference type="EMBL" id="EHH27612.1"/>
    </source>
</evidence>
<dbReference type="EMBL" id="CM001259">
    <property type="protein sequence ID" value="EHH27612.1"/>
    <property type="molecule type" value="Genomic_DNA"/>
</dbReference>
<sequence>MAVVGAGVPLPLALRLSLPAVLGGRDPSASPARFPHRLGWAPCFRGGPREPPPPPLLSHPSFSSGSSKAAPDTPGPEEGAGRKVCAKLVKRLPGESGSCEDGQSAPAQLARRRTGTRDGSPGRP</sequence>
<name>G7MW00_MACMU</name>
<dbReference type="Proteomes" id="UP000013456">
    <property type="component" value="Chromosome 7"/>
</dbReference>
<feature type="non-terminal residue" evidence="2">
    <location>
        <position position="124"/>
    </location>
</feature>
<feature type="compositionally biased region" description="Low complexity" evidence="1">
    <location>
        <begin position="58"/>
        <end position="67"/>
    </location>
</feature>
<protein>
    <submittedName>
        <fullName evidence="2">Uncharacterized protein</fullName>
    </submittedName>
</protein>
<reference evidence="2" key="1">
    <citation type="journal article" date="2011" name="Nat. Biotechnol.">
        <title>Genome sequencing and comparison of two nonhuman primate animal models, the cynomolgus and Chinese rhesus macaques.</title>
        <authorList>
            <person name="Yan G."/>
            <person name="Zhang G."/>
            <person name="Fang X."/>
            <person name="Zhang Y."/>
            <person name="Li C."/>
            <person name="Ling F."/>
            <person name="Cooper D.N."/>
            <person name="Li Q."/>
            <person name="Li Y."/>
            <person name="van Gool A.J."/>
            <person name="Du H."/>
            <person name="Chen J."/>
            <person name="Chen R."/>
            <person name="Zhang P."/>
            <person name="Huang Z."/>
            <person name="Thompson J.R."/>
            <person name="Meng Y."/>
            <person name="Bai Y."/>
            <person name="Wang J."/>
            <person name="Zhuo M."/>
            <person name="Wang T."/>
            <person name="Huang Y."/>
            <person name="Wei L."/>
            <person name="Li J."/>
            <person name="Wang Z."/>
            <person name="Hu H."/>
            <person name="Yang P."/>
            <person name="Le L."/>
            <person name="Stenson P.D."/>
            <person name="Li B."/>
            <person name="Liu X."/>
            <person name="Ball E.V."/>
            <person name="An N."/>
            <person name="Huang Q."/>
            <person name="Zhang Y."/>
            <person name="Fan W."/>
            <person name="Zhang X."/>
            <person name="Li Y."/>
            <person name="Wang W."/>
            <person name="Katze M.G."/>
            <person name="Su B."/>
            <person name="Nielsen R."/>
            <person name="Yang H."/>
            <person name="Wang J."/>
            <person name="Wang X."/>
            <person name="Wang J."/>
        </authorList>
    </citation>
    <scope>NUCLEOTIDE SEQUENCE [LARGE SCALE GENOMIC DNA]</scope>
    <source>
        <strain evidence="2">CR-5</strain>
    </source>
</reference>
<organism evidence="2">
    <name type="scientific">Macaca mulatta</name>
    <name type="common">Rhesus macaque</name>
    <dbReference type="NCBI Taxonomy" id="9544"/>
    <lineage>
        <taxon>Eukaryota</taxon>
        <taxon>Metazoa</taxon>
        <taxon>Chordata</taxon>
        <taxon>Craniata</taxon>
        <taxon>Vertebrata</taxon>
        <taxon>Euteleostomi</taxon>
        <taxon>Mammalia</taxon>
        <taxon>Eutheria</taxon>
        <taxon>Euarchontoglires</taxon>
        <taxon>Primates</taxon>
        <taxon>Haplorrhini</taxon>
        <taxon>Catarrhini</taxon>
        <taxon>Cercopithecidae</taxon>
        <taxon>Cercopithecinae</taxon>
        <taxon>Macaca</taxon>
    </lineage>
</organism>
<feature type="region of interest" description="Disordered" evidence="1">
    <location>
        <begin position="21"/>
        <end position="124"/>
    </location>
</feature>
<accession>G7MW00</accession>
<gene>
    <name evidence="2" type="ORF">EGK_17852</name>
</gene>
<dbReference type="AlphaFoldDB" id="G7MW00"/>